<reference evidence="1 2" key="1">
    <citation type="journal article" date="2011" name="J. Bacteriol.">
        <title>Two new complete genome sequences offer insight into host and tissue specificity of plant pathogenic Xanthomonas spp.</title>
        <authorList>
            <person name="Bogdanove A.J."/>
            <person name="Koebnik R."/>
            <person name="Lu H."/>
            <person name="Furutani A."/>
            <person name="Angiuoli S.V."/>
            <person name="Patil P.B."/>
            <person name="Van Sluys M.A."/>
            <person name="Ryan R.P."/>
            <person name="Meyer D.F."/>
            <person name="Han S.W."/>
            <person name="Aparna G."/>
            <person name="Rajaram M."/>
            <person name="Delcher A.L."/>
            <person name="Phillippy A.M."/>
            <person name="Puiu D."/>
            <person name="Schatz M.C."/>
            <person name="Shumway M."/>
            <person name="Sommer D.D."/>
            <person name="Trapnell C."/>
            <person name="Benahmed F."/>
            <person name="Dimitrov G."/>
            <person name="Madupu R."/>
            <person name="Radune D."/>
            <person name="Sullivan S."/>
            <person name="Jha G."/>
            <person name="Ishihara H."/>
            <person name="Lee S.W."/>
            <person name="Pandey A."/>
            <person name="Sharma V."/>
            <person name="Sriariyanun M."/>
            <person name="Szurek B."/>
            <person name="Vera-Cruz C.M."/>
            <person name="Dorman K.S."/>
            <person name="Ronald P.C."/>
            <person name="Verdier V."/>
            <person name="Dow J.M."/>
            <person name="Sonti R.V."/>
            <person name="Tsuge S."/>
            <person name="Brendel V.P."/>
            <person name="Rabinowicz P.D."/>
            <person name="Leach J.E."/>
            <person name="White F.F."/>
            <person name="Salzberg S.L."/>
        </authorList>
    </citation>
    <scope>NUCLEOTIDE SEQUENCE [LARGE SCALE GENOMIC DNA]</scope>
    <source>
        <strain evidence="1 2">BLS256</strain>
    </source>
</reference>
<sequence>MEKKIFSWRTGGKGCRRTGVATVLLKRSSGCESALLKKNSGKEVIFLKKLLGEHAFR</sequence>
<evidence type="ECO:0000313" key="1">
    <source>
        <dbReference type="EMBL" id="AEQ97338.1"/>
    </source>
</evidence>
<proteinExistence type="predicted"/>
<gene>
    <name evidence="1" type="ORF">XOC_3243</name>
</gene>
<dbReference type="EMBL" id="CP003057">
    <property type="protein sequence ID" value="AEQ97338.1"/>
    <property type="molecule type" value="Genomic_DNA"/>
</dbReference>
<accession>G7TB37</accession>
<dbReference type="AlphaFoldDB" id="G7TB37"/>
<dbReference type="KEGG" id="xor:XOC_3243"/>
<protein>
    <submittedName>
        <fullName evidence="1">Uncharacterized protein</fullName>
    </submittedName>
</protein>
<dbReference type="Proteomes" id="UP000008851">
    <property type="component" value="Chromosome"/>
</dbReference>
<dbReference type="HOGENOM" id="CLU_2995629_0_0_6"/>
<organism evidence="1 2">
    <name type="scientific">Xanthomonas oryzae pv. oryzicola (strain BLS256)</name>
    <dbReference type="NCBI Taxonomy" id="383407"/>
    <lineage>
        <taxon>Bacteria</taxon>
        <taxon>Pseudomonadati</taxon>
        <taxon>Pseudomonadota</taxon>
        <taxon>Gammaproteobacteria</taxon>
        <taxon>Lysobacterales</taxon>
        <taxon>Lysobacteraceae</taxon>
        <taxon>Xanthomonas</taxon>
    </lineage>
</organism>
<evidence type="ECO:0000313" key="2">
    <source>
        <dbReference type="Proteomes" id="UP000008851"/>
    </source>
</evidence>
<name>G7TB37_XANOB</name>